<dbReference type="EMBL" id="BARU01048557">
    <property type="protein sequence ID" value="GAH97342.1"/>
    <property type="molecule type" value="Genomic_DNA"/>
</dbReference>
<reference evidence="1" key="1">
    <citation type="journal article" date="2014" name="Front. Microbiol.">
        <title>High frequency of phylogenetically diverse reductive dehalogenase-homologous genes in deep subseafloor sedimentary metagenomes.</title>
        <authorList>
            <person name="Kawai M."/>
            <person name="Futagami T."/>
            <person name="Toyoda A."/>
            <person name="Takaki Y."/>
            <person name="Nishi S."/>
            <person name="Hori S."/>
            <person name="Arai W."/>
            <person name="Tsubouchi T."/>
            <person name="Morono Y."/>
            <person name="Uchiyama I."/>
            <person name="Ito T."/>
            <person name="Fujiyama A."/>
            <person name="Inagaki F."/>
            <person name="Takami H."/>
        </authorList>
    </citation>
    <scope>NUCLEOTIDE SEQUENCE</scope>
    <source>
        <strain evidence="1">Expedition CK06-06</strain>
    </source>
</reference>
<dbReference type="Gene3D" id="2.60.120.10">
    <property type="entry name" value="Jelly Rolls"/>
    <property type="match status" value="1"/>
</dbReference>
<dbReference type="InterPro" id="IPR018490">
    <property type="entry name" value="cNMP-bd_dom_sf"/>
</dbReference>
<organism evidence="1">
    <name type="scientific">marine sediment metagenome</name>
    <dbReference type="NCBI Taxonomy" id="412755"/>
    <lineage>
        <taxon>unclassified sequences</taxon>
        <taxon>metagenomes</taxon>
        <taxon>ecological metagenomes</taxon>
    </lineage>
</organism>
<dbReference type="InterPro" id="IPR014710">
    <property type="entry name" value="RmlC-like_jellyroll"/>
</dbReference>
<feature type="non-terminal residue" evidence="1">
    <location>
        <position position="1"/>
    </location>
</feature>
<name>X1JTC5_9ZZZZ</name>
<dbReference type="SUPFAM" id="SSF51206">
    <property type="entry name" value="cAMP-binding domain-like"/>
    <property type="match status" value="1"/>
</dbReference>
<comment type="caution">
    <text evidence="1">The sequence shown here is derived from an EMBL/GenBank/DDBJ whole genome shotgun (WGS) entry which is preliminary data.</text>
</comment>
<evidence type="ECO:0000313" key="1">
    <source>
        <dbReference type="EMBL" id="GAH97342.1"/>
    </source>
</evidence>
<proteinExistence type="predicted"/>
<protein>
    <submittedName>
        <fullName evidence="1">Uncharacterized protein</fullName>
    </submittedName>
</protein>
<sequence length="62" mass="6980">GISTAYAIAYAPVRLLAIKASKLQVLIEKNNTFGYQLMKIISKTLLQRLTDTRFQLVNLVNI</sequence>
<dbReference type="AlphaFoldDB" id="X1JTC5"/>
<gene>
    <name evidence="1" type="ORF">S03H2_72095</name>
</gene>
<accession>X1JTC5</accession>